<evidence type="ECO:0000313" key="2">
    <source>
        <dbReference type="EMBL" id="MBB4099266.1"/>
    </source>
</evidence>
<dbReference type="SUPFAM" id="SSF53067">
    <property type="entry name" value="Actin-like ATPase domain"/>
    <property type="match status" value="1"/>
</dbReference>
<dbReference type="InterPro" id="IPR007813">
    <property type="entry name" value="PilN"/>
</dbReference>
<keyword evidence="1" id="KW-1133">Transmembrane helix</keyword>
<dbReference type="Pfam" id="PF05137">
    <property type="entry name" value="PilN"/>
    <property type="match status" value="1"/>
</dbReference>
<feature type="transmembrane region" description="Helical" evidence="1">
    <location>
        <begin position="190"/>
        <end position="208"/>
    </location>
</feature>
<protein>
    <submittedName>
        <fullName evidence="2">Tfp pilus assembly protein PilN</fullName>
    </submittedName>
</protein>
<sequence>MNPRALLDADMRTIGQWLLQAWQWWVDELSGLVPARLRRGRTSEAPRFAVRRDMLVPVSVGVRGAAPGMRVTLVVSAADCLVRTIIRPALGERDMQRMIAFEADTLLPLPSGSALLAARIAGPSEEPGTIRILIAGLPIETARAMLQVADAAGVVPVAVVLEELQTVSLDFAPAMRAAGLLARKRSAAPLLWGLVVMLLLLNIAAAIWRDAAHVARFEQIVAEQQPAVGIAQAIARRGEQDRSLATRSLALRRTHDPLHVIAAVSDALPEGAWLQRLVWDGETVRLTGYRPARADVATALRRSGRFSGVRAIGESSEAAVPAGEPFDLSARAGAR</sequence>
<gene>
    <name evidence="2" type="ORF">GGR46_002830</name>
</gene>
<evidence type="ECO:0000256" key="1">
    <source>
        <dbReference type="SAM" id="Phobius"/>
    </source>
</evidence>
<dbReference type="RefSeq" id="WP_183998557.1">
    <property type="nucleotide sequence ID" value="NZ_JACIEH010000002.1"/>
</dbReference>
<dbReference type="Gene3D" id="3.30.420.380">
    <property type="match status" value="1"/>
</dbReference>
<keyword evidence="3" id="KW-1185">Reference proteome</keyword>
<keyword evidence="1" id="KW-0812">Transmembrane</keyword>
<dbReference type="AlphaFoldDB" id="A0A7W6JTI9"/>
<name>A0A7W6JTI9_9SPHN</name>
<reference evidence="2 3" key="1">
    <citation type="submission" date="2020-08" db="EMBL/GenBank/DDBJ databases">
        <title>Genomic Encyclopedia of Type Strains, Phase IV (KMG-IV): sequencing the most valuable type-strain genomes for metagenomic binning, comparative biology and taxonomic classification.</title>
        <authorList>
            <person name="Goeker M."/>
        </authorList>
    </citation>
    <scope>NUCLEOTIDE SEQUENCE [LARGE SCALE GENOMIC DNA]</scope>
    <source>
        <strain evidence="2 3">DSM 101806</strain>
    </source>
</reference>
<dbReference type="Proteomes" id="UP000557392">
    <property type="component" value="Unassembled WGS sequence"/>
</dbReference>
<dbReference type="InterPro" id="IPR043129">
    <property type="entry name" value="ATPase_NBD"/>
</dbReference>
<dbReference type="EMBL" id="JACIEH010000002">
    <property type="protein sequence ID" value="MBB4099266.1"/>
    <property type="molecule type" value="Genomic_DNA"/>
</dbReference>
<proteinExistence type="predicted"/>
<evidence type="ECO:0000313" key="3">
    <source>
        <dbReference type="Proteomes" id="UP000557392"/>
    </source>
</evidence>
<keyword evidence="1" id="KW-0472">Membrane</keyword>
<comment type="caution">
    <text evidence="2">The sequence shown here is derived from an EMBL/GenBank/DDBJ whole genome shotgun (WGS) entry which is preliminary data.</text>
</comment>
<accession>A0A7W6JTI9</accession>
<organism evidence="2 3">
    <name type="scientific">Sphingomonas kyeonggiensis</name>
    <dbReference type="NCBI Taxonomy" id="1268553"/>
    <lineage>
        <taxon>Bacteria</taxon>
        <taxon>Pseudomonadati</taxon>
        <taxon>Pseudomonadota</taxon>
        <taxon>Alphaproteobacteria</taxon>
        <taxon>Sphingomonadales</taxon>
        <taxon>Sphingomonadaceae</taxon>
        <taxon>Sphingomonas</taxon>
    </lineage>
</organism>